<dbReference type="Proteomes" id="UP000189935">
    <property type="component" value="Chromosome I"/>
</dbReference>
<sequence>MAQRLSGVKVSVGFCSETGPRKRNEDFAGAVFGPELPQPRRDVVAAISDGIGGAKGGREAAEIAVRGFLDGFCDLPETMEVRRAAATVIDALNGWIHSEGQRDQLLMGMGCTFTALVLRGRIAHVLHVGDTRAYRLSRDRLTLLTSDHVRPGGDGRSNILTRALGVETEVRLDYTSQPLAQHDRFLLCSDGVHGTLATEAIADIMRQRVSSEDTARELVRAALDAGSTDNCTALVLDVVGLETAETTDIGADIAKLPLIPVPQGGETVDGFVLKVLLSDGRYTRLFGAEDEVEGGEVALKFPKPRMVDEAKFRETFAREAWVGSRVNSPWLGHVIELPPGRQSCLYTVMPLYEGELLETRLTRRPGLGLEEGRNIAIKLARAAAALHRAGIIHRDIKPDNVILEREGSLKLIDFGVVRIPGLEDAPPQDIPGTLAYMAPEMLDGEAGTEATDIYALGVTMFRAFASEYPYGNVDAISPPRRERPTPLSALRPDLPAWLQAALARALAKDPAERFPDMTEFAIEMEAGPASAPHAPSRPLTLYERYPLRFWQGISALLALALLVLLLRH</sequence>
<evidence type="ECO:0000256" key="2">
    <source>
        <dbReference type="ARBA" id="ARBA00022741"/>
    </source>
</evidence>
<dbReference type="InterPro" id="IPR000719">
    <property type="entry name" value="Prot_kinase_dom"/>
</dbReference>
<keyword evidence="1" id="KW-0808">Transferase</keyword>
<dbReference type="Gene3D" id="3.60.40.10">
    <property type="entry name" value="PPM-type phosphatase domain"/>
    <property type="match status" value="1"/>
</dbReference>
<feature type="domain" description="PPM-type phosphatase" evidence="7">
    <location>
        <begin position="11"/>
        <end position="238"/>
    </location>
</feature>
<protein>
    <submittedName>
        <fullName evidence="8">Serine/threonine protein phosphatase PrpC</fullName>
    </submittedName>
</protein>
<dbReference type="SUPFAM" id="SSF56112">
    <property type="entry name" value="Protein kinase-like (PK-like)"/>
    <property type="match status" value="1"/>
</dbReference>
<feature type="domain" description="Protein kinase" evidence="6">
    <location>
        <begin position="271"/>
        <end position="526"/>
    </location>
</feature>
<reference evidence="8 9" key="1">
    <citation type="submission" date="2016-11" db="EMBL/GenBank/DDBJ databases">
        <authorList>
            <person name="Jaros S."/>
            <person name="Januszkiewicz K."/>
            <person name="Wedrychowicz H."/>
        </authorList>
    </citation>
    <scope>NUCLEOTIDE SEQUENCE [LARGE SCALE GENOMIC DNA]</scope>
    <source>
        <strain evidence="8 9">GAS499</strain>
    </source>
</reference>
<dbReference type="PANTHER" id="PTHR43289">
    <property type="entry name" value="MITOGEN-ACTIVATED PROTEIN KINASE KINASE KINASE 20-RELATED"/>
    <property type="match status" value="1"/>
</dbReference>
<evidence type="ECO:0000313" key="8">
    <source>
        <dbReference type="EMBL" id="SHK95700.1"/>
    </source>
</evidence>
<evidence type="ECO:0000256" key="1">
    <source>
        <dbReference type="ARBA" id="ARBA00022679"/>
    </source>
</evidence>
<dbReference type="OrthoDB" id="9801841at2"/>
<evidence type="ECO:0000259" key="7">
    <source>
        <dbReference type="PROSITE" id="PS51746"/>
    </source>
</evidence>
<keyword evidence="3" id="KW-0418">Kinase</keyword>
<dbReference type="InterPro" id="IPR036457">
    <property type="entry name" value="PPM-type-like_dom_sf"/>
</dbReference>
<gene>
    <name evidence="8" type="ORF">SAMN05444159_4627</name>
</gene>
<dbReference type="PROSITE" id="PS51746">
    <property type="entry name" value="PPM_2"/>
    <property type="match status" value="1"/>
</dbReference>
<organism evidence="8 9">
    <name type="scientific">Bradyrhizobium lablabi</name>
    <dbReference type="NCBI Taxonomy" id="722472"/>
    <lineage>
        <taxon>Bacteria</taxon>
        <taxon>Pseudomonadati</taxon>
        <taxon>Pseudomonadota</taxon>
        <taxon>Alphaproteobacteria</taxon>
        <taxon>Hyphomicrobiales</taxon>
        <taxon>Nitrobacteraceae</taxon>
        <taxon>Bradyrhizobium</taxon>
    </lineage>
</organism>
<dbReference type="CDD" id="cd00143">
    <property type="entry name" value="PP2Cc"/>
    <property type="match status" value="1"/>
</dbReference>
<dbReference type="Pfam" id="PF00069">
    <property type="entry name" value="Pkinase"/>
    <property type="match status" value="1"/>
</dbReference>
<dbReference type="Pfam" id="PF13672">
    <property type="entry name" value="PP2C_2"/>
    <property type="match status" value="1"/>
</dbReference>
<evidence type="ECO:0000313" key="9">
    <source>
        <dbReference type="Proteomes" id="UP000189935"/>
    </source>
</evidence>
<dbReference type="InterPro" id="IPR008271">
    <property type="entry name" value="Ser/Thr_kinase_AS"/>
</dbReference>
<dbReference type="SMART" id="SM00331">
    <property type="entry name" value="PP2C_SIG"/>
    <property type="match status" value="1"/>
</dbReference>
<proteinExistence type="predicted"/>
<evidence type="ECO:0000256" key="3">
    <source>
        <dbReference type="ARBA" id="ARBA00022777"/>
    </source>
</evidence>
<keyword evidence="2" id="KW-0547">Nucleotide-binding</keyword>
<accession>A0A1M6WPK6</accession>
<dbReference type="Gene3D" id="3.30.200.20">
    <property type="entry name" value="Phosphorylase Kinase, domain 1"/>
    <property type="match status" value="1"/>
</dbReference>
<dbReference type="GO" id="GO:0005524">
    <property type="term" value="F:ATP binding"/>
    <property type="evidence" value="ECO:0007669"/>
    <property type="project" value="UniProtKB-KW"/>
</dbReference>
<dbReference type="PANTHER" id="PTHR43289:SF6">
    <property type="entry name" value="SERINE_THREONINE-PROTEIN KINASE NEKL-3"/>
    <property type="match status" value="1"/>
</dbReference>
<dbReference type="GO" id="GO:0004674">
    <property type="term" value="F:protein serine/threonine kinase activity"/>
    <property type="evidence" value="ECO:0007669"/>
    <property type="project" value="TreeGrafter"/>
</dbReference>
<dbReference type="PROSITE" id="PS50011">
    <property type="entry name" value="PROTEIN_KINASE_DOM"/>
    <property type="match status" value="1"/>
</dbReference>
<dbReference type="PROSITE" id="PS00108">
    <property type="entry name" value="PROTEIN_KINASE_ST"/>
    <property type="match status" value="1"/>
</dbReference>
<keyword evidence="4" id="KW-0067">ATP-binding</keyword>
<dbReference type="SUPFAM" id="SSF81606">
    <property type="entry name" value="PP2C-like"/>
    <property type="match status" value="1"/>
</dbReference>
<dbReference type="Gene3D" id="1.10.510.10">
    <property type="entry name" value="Transferase(Phosphotransferase) domain 1"/>
    <property type="match status" value="1"/>
</dbReference>
<keyword evidence="5" id="KW-0472">Membrane</keyword>
<keyword evidence="5" id="KW-1133">Transmembrane helix</keyword>
<dbReference type="InterPro" id="IPR001932">
    <property type="entry name" value="PPM-type_phosphatase-like_dom"/>
</dbReference>
<dbReference type="SMART" id="SM00220">
    <property type="entry name" value="S_TKc"/>
    <property type="match status" value="1"/>
</dbReference>
<dbReference type="AlphaFoldDB" id="A0A1M6WPK6"/>
<keyword evidence="5" id="KW-0812">Transmembrane</keyword>
<dbReference type="RefSeq" id="WP_079541774.1">
    <property type="nucleotide sequence ID" value="NZ_LT670844.1"/>
</dbReference>
<dbReference type="InterPro" id="IPR011009">
    <property type="entry name" value="Kinase-like_dom_sf"/>
</dbReference>
<evidence type="ECO:0000256" key="5">
    <source>
        <dbReference type="SAM" id="Phobius"/>
    </source>
</evidence>
<dbReference type="CDD" id="cd14014">
    <property type="entry name" value="STKc_PknB_like"/>
    <property type="match status" value="1"/>
</dbReference>
<name>A0A1M6WPK6_9BRAD</name>
<evidence type="ECO:0000256" key="4">
    <source>
        <dbReference type="ARBA" id="ARBA00022840"/>
    </source>
</evidence>
<dbReference type="EMBL" id="LT670844">
    <property type="protein sequence ID" value="SHK95700.1"/>
    <property type="molecule type" value="Genomic_DNA"/>
</dbReference>
<dbReference type="SMART" id="SM00332">
    <property type="entry name" value="PP2Cc"/>
    <property type="match status" value="1"/>
</dbReference>
<feature type="transmembrane region" description="Helical" evidence="5">
    <location>
        <begin position="549"/>
        <end position="566"/>
    </location>
</feature>
<evidence type="ECO:0000259" key="6">
    <source>
        <dbReference type="PROSITE" id="PS50011"/>
    </source>
</evidence>